<evidence type="ECO:0000313" key="2">
    <source>
        <dbReference type="Proteomes" id="UP001194580"/>
    </source>
</evidence>
<evidence type="ECO:0000313" key="1">
    <source>
        <dbReference type="EMBL" id="KAG0250094.1"/>
    </source>
</evidence>
<gene>
    <name evidence="1" type="ORF">BGZ95_007312</name>
</gene>
<dbReference type="Proteomes" id="UP001194580">
    <property type="component" value="Unassembled WGS sequence"/>
</dbReference>
<sequence length="104" mass="11761">MITHAFQAYQSERMPWVQEAFKHSRAFQITNSKGYLGKVIRFGAKNMPTWMQRRTAISMNINRPQVGFLDRVDDTGSVSPAPQISLDARISLPNQEAHDATLAN</sequence>
<keyword evidence="2" id="KW-1185">Reference proteome</keyword>
<dbReference type="AlphaFoldDB" id="A0AAD4D1Z2"/>
<accession>A0AAD4D1Z2</accession>
<name>A0AAD4D1Z2_9FUNG</name>
<comment type="caution">
    <text evidence="1">The sequence shown here is derived from an EMBL/GenBank/DDBJ whole genome shotgun (WGS) entry which is preliminary data.</text>
</comment>
<protein>
    <submittedName>
        <fullName evidence="1">Uncharacterized protein</fullName>
    </submittedName>
</protein>
<reference evidence="1" key="1">
    <citation type="journal article" date="2020" name="Fungal Divers.">
        <title>Resolving the Mortierellaceae phylogeny through synthesis of multi-gene phylogenetics and phylogenomics.</title>
        <authorList>
            <person name="Vandepol N."/>
            <person name="Liber J."/>
            <person name="Desiro A."/>
            <person name="Na H."/>
            <person name="Kennedy M."/>
            <person name="Barry K."/>
            <person name="Grigoriev I.V."/>
            <person name="Miller A.N."/>
            <person name="O'Donnell K."/>
            <person name="Stajich J.E."/>
            <person name="Bonito G."/>
        </authorList>
    </citation>
    <scope>NUCLEOTIDE SEQUENCE</scope>
    <source>
        <strain evidence="1">NRRL 28262</strain>
    </source>
</reference>
<proteinExistence type="predicted"/>
<dbReference type="EMBL" id="JAAAIL010003545">
    <property type="protein sequence ID" value="KAG0250094.1"/>
    <property type="molecule type" value="Genomic_DNA"/>
</dbReference>
<organism evidence="1 2">
    <name type="scientific">Linnemannia exigua</name>
    <dbReference type="NCBI Taxonomy" id="604196"/>
    <lineage>
        <taxon>Eukaryota</taxon>
        <taxon>Fungi</taxon>
        <taxon>Fungi incertae sedis</taxon>
        <taxon>Mucoromycota</taxon>
        <taxon>Mortierellomycotina</taxon>
        <taxon>Mortierellomycetes</taxon>
        <taxon>Mortierellales</taxon>
        <taxon>Mortierellaceae</taxon>
        <taxon>Linnemannia</taxon>
    </lineage>
</organism>